<evidence type="ECO:0000313" key="1">
    <source>
        <dbReference type="EMBL" id="KAK5931108.1"/>
    </source>
</evidence>
<gene>
    <name evidence="1" type="ORF">CgunFtcFv8_027286</name>
</gene>
<dbReference type="EMBL" id="JAURVH010001516">
    <property type="protein sequence ID" value="KAK5931108.1"/>
    <property type="molecule type" value="Genomic_DNA"/>
</dbReference>
<protein>
    <submittedName>
        <fullName evidence="1">Uncharacterized protein</fullName>
    </submittedName>
</protein>
<dbReference type="AlphaFoldDB" id="A0AAN8E6F7"/>
<dbReference type="Proteomes" id="UP001331515">
    <property type="component" value="Unassembled WGS sequence"/>
</dbReference>
<accession>A0AAN8E6F7</accession>
<evidence type="ECO:0000313" key="2">
    <source>
        <dbReference type="Proteomes" id="UP001331515"/>
    </source>
</evidence>
<sequence>MSGFRGGSRVPVIRLRAWLRLHFSAGLGFEEWEVQSFQTGCGVTATASAPPTLTPSCFRLHESPHLEKIGRAFWASG</sequence>
<comment type="caution">
    <text evidence="1">The sequence shown here is derived from an EMBL/GenBank/DDBJ whole genome shotgun (WGS) entry which is preliminary data.</text>
</comment>
<reference evidence="1 2" key="1">
    <citation type="journal article" date="2023" name="Mol. Biol. Evol.">
        <title>Genomics of Secondarily Temperate Adaptation in the Only Non-Antarctic Icefish.</title>
        <authorList>
            <person name="Rivera-Colon A.G."/>
            <person name="Rayamajhi N."/>
            <person name="Minhas B.F."/>
            <person name="Madrigal G."/>
            <person name="Bilyk K.T."/>
            <person name="Yoon V."/>
            <person name="Hune M."/>
            <person name="Gregory S."/>
            <person name="Cheng C.H.C."/>
            <person name="Catchen J.M."/>
        </authorList>
    </citation>
    <scope>NUCLEOTIDE SEQUENCE [LARGE SCALE GENOMIC DNA]</scope>
    <source>
        <tissue evidence="1">White muscle</tissue>
    </source>
</reference>
<name>A0AAN8E6F7_CHAGU</name>
<keyword evidence="2" id="KW-1185">Reference proteome</keyword>
<proteinExistence type="predicted"/>
<organism evidence="1 2">
    <name type="scientific">Champsocephalus gunnari</name>
    <name type="common">Mackerel icefish</name>
    <dbReference type="NCBI Taxonomy" id="52237"/>
    <lineage>
        <taxon>Eukaryota</taxon>
        <taxon>Metazoa</taxon>
        <taxon>Chordata</taxon>
        <taxon>Craniata</taxon>
        <taxon>Vertebrata</taxon>
        <taxon>Euteleostomi</taxon>
        <taxon>Actinopterygii</taxon>
        <taxon>Neopterygii</taxon>
        <taxon>Teleostei</taxon>
        <taxon>Neoteleostei</taxon>
        <taxon>Acanthomorphata</taxon>
        <taxon>Eupercaria</taxon>
        <taxon>Perciformes</taxon>
        <taxon>Notothenioidei</taxon>
        <taxon>Channichthyidae</taxon>
        <taxon>Champsocephalus</taxon>
    </lineage>
</organism>